<dbReference type="RefSeq" id="XP_060301882.1">
    <property type="nucleotide sequence ID" value="XM_060444510.1"/>
</dbReference>
<keyword evidence="4" id="KW-1185">Reference proteome</keyword>
<gene>
    <name evidence="3" type="ORF">B0T26DRAFT_745098</name>
</gene>
<sequence length="211" mass="22005">MRASLAAAAFSAAAAAFSAAANLAHLTSLDLFWGDSDALDEEFAPGSFVLSAARKQQQDDLGTALRSLAQLPTLRRLDLGGCLVLGPEFFEADASDTSIWPALTSLSVVMSATTPDGRWYFTGDPANAGETGSDHAESPAAFDSADPDASDYAPEFAWDRAVGRGAGLARRSTRPWPRSSSRAERGVSVFRAGAAAAAGRFEGLELDCDGL</sequence>
<protein>
    <submittedName>
        <fullName evidence="3">Uncharacterized protein</fullName>
    </submittedName>
</protein>
<comment type="caution">
    <text evidence="3">The sequence shown here is derived from an EMBL/GenBank/DDBJ whole genome shotgun (WGS) entry which is preliminary data.</text>
</comment>
<reference evidence="3" key="1">
    <citation type="submission" date="2023-06" db="EMBL/GenBank/DDBJ databases">
        <title>Genome-scale phylogeny and comparative genomics of the fungal order Sordariales.</title>
        <authorList>
            <consortium name="Lawrence Berkeley National Laboratory"/>
            <person name="Hensen N."/>
            <person name="Bonometti L."/>
            <person name="Westerberg I."/>
            <person name="Brannstrom I.O."/>
            <person name="Guillou S."/>
            <person name="Cros-Aarteil S."/>
            <person name="Calhoun S."/>
            <person name="Haridas S."/>
            <person name="Kuo A."/>
            <person name="Mondo S."/>
            <person name="Pangilinan J."/>
            <person name="Riley R."/>
            <person name="LaButti K."/>
            <person name="Andreopoulos B."/>
            <person name="Lipzen A."/>
            <person name="Chen C."/>
            <person name="Yanf M."/>
            <person name="Daum C."/>
            <person name="Ng V."/>
            <person name="Clum A."/>
            <person name="Steindorff A."/>
            <person name="Ohm R."/>
            <person name="Martin F."/>
            <person name="Silar P."/>
            <person name="Natvig D."/>
            <person name="Lalanne C."/>
            <person name="Gautier V."/>
            <person name="Ament-velasquez S.L."/>
            <person name="Kruys A."/>
            <person name="Hutchinson M.I."/>
            <person name="Powell A.J."/>
            <person name="Barry K."/>
            <person name="Miller A.N."/>
            <person name="Grigoriev I.V."/>
            <person name="Debuchy R."/>
            <person name="Gladieux P."/>
            <person name="Thoren M.H."/>
            <person name="Johannesson H."/>
        </authorList>
    </citation>
    <scope>NUCLEOTIDE SEQUENCE</scope>
    <source>
        <strain evidence="3">SMH2392-1A</strain>
    </source>
</reference>
<feature type="chain" id="PRO_5041284466" evidence="2">
    <location>
        <begin position="21"/>
        <end position="211"/>
    </location>
</feature>
<dbReference type="GeneID" id="85327780"/>
<dbReference type="Proteomes" id="UP001172101">
    <property type="component" value="Unassembled WGS sequence"/>
</dbReference>
<accession>A0AA40BEX9</accession>
<dbReference type="AlphaFoldDB" id="A0AA40BEX9"/>
<feature type="signal peptide" evidence="2">
    <location>
        <begin position="1"/>
        <end position="20"/>
    </location>
</feature>
<evidence type="ECO:0000313" key="4">
    <source>
        <dbReference type="Proteomes" id="UP001172101"/>
    </source>
</evidence>
<evidence type="ECO:0000256" key="2">
    <source>
        <dbReference type="SAM" id="SignalP"/>
    </source>
</evidence>
<organism evidence="3 4">
    <name type="scientific">Lasiosphaeria miniovina</name>
    <dbReference type="NCBI Taxonomy" id="1954250"/>
    <lineage>
        <taxon>Eukaryota</taxon>
        <taxon>Fungi</taxon>
        <taxon>Dikarya</taxon>
        <taxon>Ascomycota</taxon>
        <taxon>Pezizomycotina</taxon>
        <taxon>Sordariomycetes</taxon>
        <taxon>Sordariomycetidae</taxon>
        <taxon>Sordariales</taxon>
        <taxon>Lasiosphaeriaceae</taxon>
        <taxon>Lasiosphaeria</taxon>
    </lineage>
</organism>
<feature type="region of interest" description="Disordered" evidence="1">
    <location>
        <begin position="125"/>
        <end position="148"/>
    </location>
</feature>
<keyword evidence="2" id="KW-0732">Signal</keyword>
<name>A0AA40BEX9_9PEZI</name>
<evidence type="ECO:0000256" key="1">
    <source>
        <dbReference type="SAM" id="MobiDB-lite"/>
    </source>
</evidence>
<dbReference type="EMBL" id="JAUIRO010000001">
    <property type="protein sequence ID" value="KAK0733005.1"/>
    <property type="molecule type" value="Genomic_DNA"/>
</dbReference>
<proteinExistence type="predicted"/>
<evidence type="ECO:0000313" key="3">
    <source>
        <dbReference type="EMBL" id="KAK0733005.1"/>
    </source>
</evidence>